<dbReference type="eggNOG" id="ENOG502S37T">
    <property type="taxonomic scope" value="Eukaryota"/>
</dbReference>
<feature type="region of interest" description="Disordered" evidence="1">
    <location>
        <begin position="24"/>
        <end position="57"/>
    </location>
</feature>
<evidence type="ECO:0000313" key="2">
    <source>
        <dbReference type="EMBL" id="EOA22799.1"/>
    </source>
</evidence>
<protein>
    <submittedName>
        <fullName evidence="2">Uncharacterized protein</fullName>
    </submittedName>
</protein>
<dbReference type="AlphaFoldDB" id="R0H0N8"/>
<dbReference type="PANTHER" id="PTHR33670:SF15">
    <property type="entry name" value="OS02G0797600 PROTEIN"/>
    <property type="match status" value="1"/>
</dbReference>
<organism evidence="2 3">
    <name type="scientific">Capsella rubella</name>
    <dbReference type="NCBI Taxonomy" id="81985"/>
    <lineage>
        <taxon>Eukaryota</taxon>
        <taxon>Viridiplantae</taxon>
        <taxon>Streptophyta</taxon>
        <taxon>Embryophyta</taxon>
        <taxon>Tracheophyta</taxon>
        <taxon>Spermatophyta</taxon>
        <taxon>Magnoliopsida</taxon>
        <taxon>eudicotyledons</taxon>
        <taxon>Gunneridae</taxon>
        <taxon>Pentapetalae</taxon>
        <taxon>rosids</taxon>
        <taxon>malvids</taxon>
        <taxon>Brassicales</taxon>
        <taxon>Brassicaceae</taxon>
        <taxon>Camelineae</taxon>
        <taxon>Capsella</taxon>
    </lineage>
</organism>
<feature type="compositionally biased region" description="Basic residues" evidence="1">
    <location>
        <begin position="31"/>
        <end position="48"/>
    </location>
</feature>
<dbReference type="EMBL" id="KB870810">
    <property type="protein sequence ID" value="EOA22799.1"/>
    <property type="molecule type" value="Genomic_DNA"/>
</dbReference>
<evidence type="ECO:0000256" key="1">
    <source>
        <dbReference type="SAM" id="MobiDB-lite"/>
    </source>
</evidence>
<dbReference type="InterPro" id="IPR028322">
    <property type="entry name" value="PNRC-like_rgn"/>
</dbReference>
<dbReference type="OrthoDB" id="1935097at2759"/>
<dbReference type="Proteomes" id="UP000029121">
    <property type="component" value="Unassembled WGS sequence"/>
</dbReference>
<dbReference type="GO" id="GO:0016071">
    <property type="term" value="P:mRNA metabolic process"/>
    <property type="evidence" value="ECO:0007669"/>
    <property type="project" value="UniProtKB-ARBA"/>
</dbReference>
<dbReference type="KEGG" id="crb:17881739"/>
<gene>
    <name evidence="2" type="ORF">CARUB_v10003517mg</name>
</gene>
<dbReference type="PANTHER" id="PTHR33670">
    <property type="entry name" value="SPLICING FACTOR, PROLINE- AND GLUTAMINE-RICH-LIKE"/>
    <property type="match status" value="1"/>
</dbReference>
<proteinExistence type="predicted"/>
<dbReference type="Pfam" id="PF15365">
    <property type="entry name" value="PNRC"/>
    <property type="match status" value="1"/>
</dbReference>
<reference evidence="3" key="1">
    <citation type="journal article" date="2013" name="Nat. Genet.">
        <title>The Capsella rubella genome and the genomic consequences of rapid mating system evolution.</title>
        <authorList>
            <person name="Slotte T."/>
            <person name="Hazzouri K.M."/>
            <person name="Agren J.A."/>
            <person name="Koenig D."/>
            <person name="Maumus F."/>
            <person name="Guo Y.L."/>
            <person name="Steige K."/>
            <person name="Platts A.E."/>
            <person name="Escobar J.S."/>
            <person name="Newman L.K."/>
            <person name="Wang W."/>
            <person name="Mandakova T."/>
            <person name="Vello E."/>
            <person name="Smith L.M."/>
            <person name="Henz S.R."/>
            <person name="Steffen J."/>
            <person name="Takuno S."/>
            <person name="Brandvain Y."/>
            <person name="Coop G."/>
            <person name="Andolfatto P."/>
            <person name="Hu T.T."/>
            <person name="Blanchette M."/>
            <person name="Clark R.M."/>
            <person name="Quesneville H."/>
            <person name="Nordborg M."/>
            <person name="Gaut B.S."/>
            <person name="Lysak M.A."/>
            <person name="Jenkins J."/>
            <person name="Grimwood J."/>
            <person name="Chapman J."/>
            <person name="Prochnik S."/>
            <person name="Shu S."/>
            <person name="Rokhsar D."/>
            <person name="Schmutz J."/>
            <person name="Weigel D."/>
            <person name="Wright S.I."/>
        </authorList>
    </citation>
    <scope>NUCLEOTIDE SEQUENCE [LARGE SCALE GENOMIC DNA]</scope>
    <source>
        <strain evidence="3">cv. Monte Gargano</strain>
    </source>
</reference>
<keyword evidence="3" id="KW-1185">Reference proteome</keyword>
<name>R0H0N8_9BRAS</name>
<accession>R0H0N8</accession>
<evidence type="ECO:0000313" key="3">
    <source>
        <dbReference type="Proteomes" id="UP000029121"/>
    </source>
</evidence>
<sequence length="163" mass="17925">MATAMVLSSQNSLNHRFDHETLIDRCPNPSLRRHSNAAKAAPRRRRRAPSTPQPTVIKSPAANNNLVMEQVKILKRGETLSAFSNKENSGCDVTRRPVLKKTVNDTDLIVTSTNRLGPEPEILMKQIGAFKRLEIFAGAGCSISPLPSSVPIPCFLEKNNLVV</sequence>